<dbReference type="InterPro" id="IPR039204">
    <property type="entry name" value="MRS2-like"/>
</dbReference>
<keyword evidence="5" id="KW-0809">Transit peptide</keyword>
<keyword evidence="3 10" id="KW-0812">Transmembrane</keyword>
<dbReference type="SUPFAM" id="SSF144083">
    <property type="entry name" value="Magnesium transport protein CorA, transmembrane region"/>
    <property type="match status" value="1"/>
</dbReference>
<dbReference type="GO" id="GO:0016020">
    <property type="term" value="C:membrane"/>
    <property type="evidence" value="ECO:0007669"/>
    <property type="project" value="UniProtKB-SubCell"/>
</dbReference>
<evidence type="ECO:0000256" key="6">
    <source>
        <dbReference type="ARBA" id="ARBA00022989"/>
    </source>
</evidence>
<evidence type="ECO:0000256" key="8">
    <source>
        <dbReference type="ARBA" id="ARBA00023136"/>
    </source>
</evidence>
<dbReference type="Gene3D" id="1.20.58.340">
    <property type="entry name" value="Magnesium transport protein CorA, transmembrane region"/>
    <property type="match status" value="1"/>
</dbReference>
<dbReference type="AlphaFoldDB" id="A0A418AKY1"/>
<proteinExistence type="predicted"/>
<dbReference type="GO" id="GO:0015095">
    <property type="term" value="F:magnesium ion transmembrane transporter activity"/>
    <property type="evidence" value="ECO:0007669"/>
    <property type="project" value="TreeGrafter"/>
</dbReference>
<evidence type="ECO:0000256" key="4">
    <source>
        <dbReference type="ARBA" id="ARBA00022842"/>
    </source>
</evidence>
<sequence>MGWTSPTSTCSALAKDAARVLPVAKAAVEKISQDATLAGELERLRSTKNTMDELNTRIALMLENLQNTRTIAMLKLDAKRNYLLMVNLTLTLWTTLITVPTFVVGTFGMNLNSYLQDVDYLFYVVVAGCVLFPIGVYRLVLRYFRERGINLSWKYK</sequence>
<dbReference type="InterPro" id="IPR045863">
    <property type="entry name" value="CorA_TM1_TM2"/>
</dbReference>
<keyword evidence="4" id="KW-0460">Magnesium</keyword>
<evidence type="ECO:0000256" key="2">
    <source>
        <dbReference type="ARBA" id="ARBA00022448"/>
    </source>
</evidence>
<evidence type="ECO:0000256" key="3">
    <source>
        <dbReference type="ARBA" id="ARBA00022692"/>
    </source>
</evidence>
<dbReference type="VEuPathDB" id="FungiDB:H310_03659"/>
<dbReference type="PANTHER" id="PTHR13890">
    <property type="entry name" value="RNA SPLICING PROTEIN MRS2, MITOCHONDRIAL"/>
    <property type="match status" value="1"/>
</dbReference>
<evidence type="ECO:0000256" key="7">
    <source>
        <dbReference type="ARBA" id="ARBA00023065"/>
    </source>
</evidence>
<dbReference type="Proteomes" id="UP000285060">
    <property type="component" value="Unassembled WGS sequence"/>
</dbReference>
<protein>
    <recommendedName>
        <fullName evidence="13">Magnesium transporter</fullName>
    </recommendedName>
</protein>
<keyword evidence="6 10" id="KW-1133">Transmembrane helix</keyword>
<dbReference type="Pfam" id="PF01544">
    <property type="entry name" value="CorA"/>
    <property type="match status" value="1"/>
</dbReference>
<reference evidence="11 12" key="1">
    <citation type="submission" date="2018-08" db="EMBL/GenBank/DDBJ databases">
        <title>Aphanomyces genome sequencing and annotation.</title>
        <authorList>
            <person name="Minardi D."/>
            <person name="Oidtmann B."/>
            <person name="Van Der Giezen M."/>
            <person name="Studholme D.J."/>
        </authorList>
    </citation>
    <scope>NUCLEOTIDE SEQUENCE [LARGE SCALE GENOMIC DNA]</scope>
    <source>
        <strain evidence="11 12">NJM0002</strain>
    </source>
</reference>
<keyword evidence="8 10" id="KW-0472">Membrane</keyword>
<dbReference type="InterPro" id="IPR002523">
    <property type="entry name" value="MgTranspt_CorA/ZnTranspt_ZntB"/>
</dbReference>
<evidence type="ECO:0000313" key="11">
    <source>
        <dbReference type="EMBL" id="RHY25194.1"/>
    </source>
</evidence>
<keyword evidence="2" id="KW-0813">Transport</keyword>
<evidence type="ECO:0000313" key="12">
    <source>
        <dbReference type="Proteomes" id="UP000285060"/>
    </source>
</evidence>
<dbReference type="EMBL" id="QUSY01001371">
    <property type="protein sequence ID" value="RHY25194.1"/>
    <property type="molecule type" value="Genomic_DNA"/>
</dbReference>
<gene>
    <name evidence="11" type="ORF">DYB32_008474</name>
</gene>
<feature type="transmembrane region" description="Helical" evidence="10">
    <location>
        <begin position="82"/>
        <end position="108"/>
    </location>
</feature>
<evidence type="ECO:0000256" key="1">
    <source>
        <dbReference type="ARBA" id="ARBA00004141"/>
    </source>
</evidence>
<keyword evidence="9" id="KW-0175">Coiled coil</keyword>
<comment type="caution">
    <text evidence="11">The sequence shown here is derived from an EMBL/GenBank/DDBJ whole genome shotgun (WGS) entry which is preliminary data.</text>
</comment>
<evidence type="ECO:0000256" key="5">
    <source>
        <dbReference type="ARBA" id="ARBA00022946"/>
    </source>
</evidence>
<keyword evidence="7" id="KW-0406">Ion transport</keyword>
<comment type="subcellular location">
    <subcellularLocation>
        <location evidence="1">Membrane</location>
        <topology evidence="1">Multi-pass membrane protein</topology>
    </subcellularLocation>
</comment>
<organism evidence="11 12">
    <name type="scientific">Aphanomyces invadans</name>
    <dbReference type="NCBI Taxonomy" id="157072"/>
    <lineage>
        <taxon>Eukaryota</taxon>
        <taxon>Sar</taxon>
        <taxon>Stramenopiles</taxon>
        <taxon>Oomycota</taxon>
        <taxon>Saprolegniomycetes</taxon>
        <taxon>Saprolegniales</taxon>
        <taxon>Verrucalvaceae</taxon>
        <taxon>Aphanomyces</taxon>
    </lineage>
</organism>
<evidence type="ECO:0000256" key="10">
    <source>
        <dbReference type="SAM" id="Phobius"/>
    </source>
</evidence>
<name>A0A418AKY1_9STRA</name>
<feature type="coiled-coil region" evidence="9">
    <location>
        <begin position="37"/>
        <end position="64"/>
    </location>
</feature>
<evidence type="ECO:0000256" key="9">
    <source>
        <dbReference type="SAM" id="Coils"/>
    </source>
</evidence>
<accession>A0A418AKY1</accession>
<dbReference type="PANTHER" id="PTHR13890:SF0">
    <property type="entry name" value="MAGNESIUM TRANSPORTER MRS2 HOMOLOG, MITOCHONDRIAL"/>
    <property type="match status" value="1"/>
</dbReference>
<keyword evidence="12" id="KW-1185">Reference proteome</keyword>
<evidence type="ECO:0008006" key="13">
    <source>
        <dbReference type="Google" id="ProtNLM"/>
    </source>
</evidence>
<feature type="transmembrane region" description="Helical" evidence="10">
    <location>
        <begin position="120"/>
        <end position="140"/>
    </location>
</feature>